<gene>
    <name evidence="2" type="ORF">FB45DRAFT_841262</name>
</gene>
<dbReference type="EMBL" id="JARKIF010000021">
    <property type="protein sequence ID" value="KAJ7617415.1"/>
    <property type="molecule type" value="Genomic_DNA"/>
</dbReference>
<keyword evidence="3" id="KW-1185">Reference proteome</keyword>
<dbReference type="PANTHER" id="PTHR33096">
    <property type="entry name" value="CXC2 DOMAIN-CONTAINING PROTEIN"/>
    <property type="match status" value="1"/>
</dbReference>
<evidence type="ECO:0000259" key="1">
    <source>
        <dbReference type="Pfam" id="PF18803"/>
    </source>
</evidence>
<name>A0AAD7BDK0_9AGAR</name>
<dbReference type="CDD" id="cd19757">
    <property type="entry name" value="Bbox1"/>
    <property type="match status" value="1"/>
</dbReference>
<comment type="caution">
    <text evidence="2">The sequence shown here is derived from an EMBL/GenBank/DDBJ whole genome shotgun (WGS) entry which is preliminary data.</text>
</comment>
<evidence type="ECO:0000313" key="2">
    <source>
        <dbReference type="EMBL" id="KAJ7617415.1"/>
    </source>
</evidence>
<reference evidence="2" key="1">
    <citation type="submission" date="2023-03" db="EMBL/GenBank/DDBJ databases">
        <title>Massive genome expansion in bonnet fungi (Mycena s.s.) driven by repeated elements and novel gene families across ecological guilds.</title>
        <authorList>
            <consortium name="Lawrence Berkeley National Laboratory"/>
            <person name="Harder C.B."/>
            <person name="Miyauchi S."/>
            <person name="Viragh M."/>
            <person name="Kuo A."/>
            <person name="Thoen E."/>
            <person name="Andreopoulos B."/>
            <person name="Lu D."/>
            <person name="Skrede I."/>
            <person name="Drula E."/>
            <person name="Henrissat B."/>
            <person name="Morin E."/>
            <person name="Kohler A."/>
            <person name="Barry K."/>
            <person name="LaButti K."/>
            <person name="Morin E."/>
            <person name="Salamov A."/>
            <person name="Lipzen A."/>
            <person name="Mereny Z."/>
            <person name="Hegedus B."/>
            <person name="Baldrian P."/>
            <person name="Stursova M."/>
            <person name="Weitz H."/>
            <person name="Taylor A."/>
            <person name="Grigoriev I.V."/>
            <person name="Nagy L.G."/>
            <person name="Martin F."/>
            <person name="Kauserud H."/>
        </authorList>
    </citation>
    <scope>NUCLEOTIDE SEQUENCE</scope>
    <source>
        <strain evidence="2">9284</strain>
    </source>
</reference>
<dbReference type="PANTHER" id="PTHR33096:SF1">
    <property type="entry name" value="CXC1-LIKE CYSTEINE CLUSTER ASSOCIATED WITH KDZ TRANSPOSASES DOMAIN-CONTAINING PROTEIN"/>
    <property type="match status" value="1"/>
</dbReference>
<proteinExistence type="predicted"/>
<accession>A0AAD7BDK0</accession>
<dbReference type="Pfam" id="PF18758">
    <property type="entry name" value="KDZ"/>
    <property type="match status" value="1"/>
</dbReference>
<dbReference type="InterPro" id="IPR041457">
    <property type="entry name" value="CxC2_KDZ-assoc"/>
</dbReference>
<organism evidence="2 3">
    <name type="scientific">Roridomyces roridus</name>
    <dbReference type="NCBI Taxonomy" id="1738132"/>
    <lineage>
        <taxon>Eukaryota</taxon>
        <taxon>Fungi</taxon>
        <taxon>Dikarya</taxon>
        <taxon>Basidiomycota</taxon>
        <taxon>Agaricomycotina</taxon>
        <taxon>Agaricomycetes</taxon>
        <taxon>Agaricomycetidae</taxon>
        <taxon>Agaricales</taxon>
        <taxon>Marasmiineae</taxon>
        <taxon>Mycenaceae</taxon>
        <taxon>Roridomyces</taxon>
    </lineage>
</organism>
<dbReference type="Pfam" id="PF18803">
    <property type="entry name" value="CxC2"/>
    <property type="match status" value="1"/>
</dbReference>
<protein>
    <recommendedName>
        <fullName evidence="1">CxC2-like cysteine cluster KDZ transposase-associated domain-containing protein</fullName>
    </recommendedName>
</protein>
<sequence length="978" mass="111519">MLGFIRERNKILDAFLRREGRGTGWEDGCMDESCLNTDAKYRCQECFARRLLCHACIVKRHQDEPLHIIEEWRDNYFQPCSVASLNESLRLQLGHLPAQYCNFPNGPHPMVVLDNNGIHQLEIDFCGCVGAPSICDQLIDIGWYPATKTAPETCATLSLLKRFHTLNLQARVSAYDFYNSLEVVSERGGMQVVPDRREQFTLIAREYRHVQQCKRAGRGHDELLHGIEATAPGECGIDCRACPVPGVNVPDEYAPEDAWLYQLLLSQDANFKLKGRDTSSRDKDPALGPGFAYVVANDQYLAHLSKYISHCVAFAALWRANNKGAKGLRATGIASVSCSRHEVFRKNDTGDLQKGERYSNIDYLFFMSIFGIALSSILVSYDIACQWSINFWKRAKKMPSYLQLPPGLRIQFKVPKFHLPPHVKKCHGPYSFNYTKGVGRTDGEGVERNWSWLNMIARSVSVMGPGSREDTIDDFCGYANWRKTVGFGSSRNSLLRKLVLAIPKAILHGQAFQAFTEGVREGHEDELEAWEEEIQAWEADSEKKCPYEYPEEQDITMDSLRLLIAQEEHARAEKGASKTNTPGAFIIAAMELEEHQETIRLEARRRERTSIQAADLQRKRTQTLSLIQRFRDEQVHFMPGLKSHLEALRPSGDTESTSRPEDMKLHLPSAWPATLRQTLCITGLPEEEERLRAAQAWDALRELRRQLRTRMLAHQFKRAHTSGQAAYTKSQQLHNSIEQRIRAAATSYKTARAALLSLRGPGEWETDLRVLTNQDIRGMNERTLNEQEKEEDRRARNIVGADELDEFGEVIERTVRFNLEMGEGNRFLSWIWYAGGAGAGSTTDEGKLHDDIRIEWAKARVRAQRWREELLLVDEEMRRVLVYCGWKAAWWEARAGARTNVPHDLAEGLRAYATEQAVRERHWQSGWQAKWAAVRARSRVALLDEGVDFARHPAIRVELDDEVPYGENGEGDDFNDLD</sequence>
<feature type="domain" description="CxC2-like cysteine cluster KDZ transposase-associated" evidence="1">
    <location>
        <begin position="88"/>
        <end position="185"/>
    </location>
</feature>
<evidence type="ECO:0000313" key="3">
    <source>
        <dbReference type="Proteomes" id="UP001221142"/>
    </source>
</evidence>
<dbReference type="Proteomes" id="UP001221142">
    <property type="component" value="Unassembled WGS sequence"/>
</dbReference>
<dbReference type="AlphaFoldDB" id="A0AAD7BDK0"/>
<dbReference type="InterPro" id="IPR040521">
    <property type="entry name" value="KDZ"/>
</dbReference>